<dbReference type="PANTHER" id="PTHR38471:SF2">
    <property type="entry name" value="FOUR HELIX BUNDLE PROTEIN"/>
    <property type="match status" value="1"/>
</dbReference>
<dbReference type="InterPro" id="IPR012657">
    <property type="entry name" value="23S_rRNA-intervening_sequence"/>
</dbReference>
<protein>
    <recommendedName>
        <fullName evidence="3">Four helix bundle protein</fullName>
    </recommendedName>
</protein>
<comment type="caution">
    <text evidence="1">The sequence shown here is derived from an EMBL/GenBank/DDBJ whole genome shotgun (WGS) entry which is preliminary data.</text>
</comment>
<organism evidence="1 2">
    <name type="scientific">Candidatus Curtissbacteria bacterium RIFCSPLOWO2_01_FULL_42_26</name>
    <dbReference type="NCBI Taxonomy" id="1797729"/>
    <lineage>
        <taxon>Bacteria</taxon>
        <taxon>Candidatus Curtissiibacteriota</taxon>
    </lineage>
</organism>
<dbReference type="SUPFAM" id="SSF158446">
    <property type="entry name" value="IVS-encoded protein-like"/>
    <property type="match status" value="1"/>
</dbReference>
<dbReference type="NCBIfam" id="TIGR02436">
    <property type="entry name" value="four helix bundle protein"/>
    <property type="match status" value="1"/>
</dbReference>
<gene>
    <name evidence="1" type="ORF">A3A60_04630</name>
</gene>
<evidence type="ECO:0000313" key="1">
    <source>
        <dbReference type="EMBL" id="OGE11234.1"/>
    </source>
</evidence>
<dbReference type="InterPro" id="IPR036583">
    <property type="entry name" value="23S_rRNA_IVS_sf"/>
</dbReference>
<name>A0A1F5I4C4_9BACT</name>
<proteinExistence type="predicted"/>
<sequence length="122" mass="13862">MAIRTFTQLNTWQQGHKFVLLIYEITGKFPNSEKFGLVNQMRRAAVSVTSNIAEGFCRNSRKEKIQFYRMALGSLTETQNQLIVAKDLGLLEHEDFEKAFEQSVTVSKLINGLIKSAASFSR</sequence>
<dbReference type="Proteomes" id="UP000179227">
    <property type="component" value="Unassembled WGS sequence"/>
</dbReference>
<reference evidence="1 2" key="1">
    <citation type="journal article" date="2016" name="Nat. Commun.">
        <title>Thousands of microbial genomes shed light on interconnected biogeochemical processes in an aquifer system.</title>
        <authorList>
            <person name="Anantharaman K."/>
            <person name="Brown C.T."/>
            <person name="Hug L.A."/>
            <person name="Sharon I."/>
            <person name="Castelle C.J."/>
            <person name="Probst A.J."/>
            <person name="Thomas B.C."/>
            <person name="Singh A."/>
            <person name="Wilkins M.J."/>
            <person name="Karaoz U."/>
            <person name="Brodie E.L."/>
            <person name="Williams K.H."/>
            <person name="Hubbard S.S."/>
            <person name="Banfield J.F."/>
        </authorList>
    </citation>
    <scope>NUCLEOTIDE SEQUENCE [LARGE SCALE GENOMIC DNA]</scope>
</reference>
<dbReference type="PANTHER" id="PTHR38471">
    <property type="entry name" value="FOUR HELIX BUNDLE PROTEIN"/>
    <property type="match status" value="1"/>
</dbReference>
<dbReference type="EMBL" id="MFBS01000002">
    <property type="protein sequence ID" value="OGE11234.1"/>
    <property type="molecule type" value="Genomic_DNA"/>
</dbReference>
<dbReference type="Gene3D" id="1.20.1440.60">
    <property type="entry name" value="23S rRNA-intervening sequence"/>
    <property type="match status" value="1"/>
</dbReference>
<dbReference type="STRING" id="1797729.A3A60_04630"/>
<accession>A0A1F5I4C4</accession>
<dbReference type="AlphaFoldDB" id="A0A1F5I4C4"/>
<dbReference type="CDD" id="cd16377">
    <property type="entry name" value="23S_rRNA_IVP_like"/>
    <property type="match status" value="1"/>
</dbReference>
<evidence type="ECO:0008006" key="3">
    <source>
        <dbReference type="Google" id="ProtNLM"/>
    </source>
</evidence>
<dbReference type="Pfam" id="PF05635">
    <property type="entry name" value="23S_rRNA_IVP"/>
    <property type="match status" value="1"/>
</dbReference>
<evidence type="ECO:0000313" key="2">
    <source>
        <dbReference type="Proteomes" id="UP000179227"/>
    </source>
</evidence>